<evidence type="ECO:0000313" key="2">
    <source>
        <dbReference type="Proteomes" id="UP000033016"/>
    </source>
</evidence>
<reference evidence="2" key="2">
    <citation type="submission" date="2015-01" db="EMBL/GenBank/DDBJ databases">
        <title>Complete Genome of Bacillus megaterium Siphophage Stills.</title>
        <authorList>
            <person name="Lee S.S."/>
            <person name="Kongari R.R."/>
            <person name="Hernandez A.C."/>
            <person name="Everett G.F.K."/>
        </authorList>
    </citation>
    <scope>NUCLEOTIDE SEQUENCE [LARGE SCALE GENOMIC DNA]</scope>
</reference>
<dbReference type="Proteomes" id="UP000033016">
    <property type="component" value="Segment"/>
</dbReference>
<evidence type="ECO:0000313" key="1">
    <source>
        <dbReference type="EMBL" id="AKC02633.1"/>
    </source>
</evidence>
<accession>A0A0E3X9K8</accession>
<sequence>MRMIENLEPQESYLIGNGNMLKIFVIPMTGARLFVVYDPYGEIKAVTSQ</sequence>
<protein>
    <submittedName>
        <fullName evidence="1">Uncharacterized protein</fullName>
    </submittedName>
</protein>
<proteinExistence type="predicted"/>
<dbReference type="RefSeq" id="YP_009196890.1">
    <property type="nucleotide sequence ID" value="NC_028777.1"/>
</dbReference>
<dbReference type="GeneID" id="26660999"/>
<reference evidence="1 2" key="1">
    <citation type="journal article" date="2015" name="Genome Announc.">
        <title>Complete Genome Sequence of Bacillus megaterium Siphophage Stills.</title>
        <authorList>
            <person name="Lee S.S."/>
            <person name="Kongari R.R."/>
            <person name="Hernandez A.C."/>
            <person name="Kuty Everett G.F."/>
        </authorList>
    </citation>
    <scope>NUCLEOTIDE SEQUENCE [LARGE SCALE GENOMIC DNA]</scope>
</reference>
<gene>
    <name evidence="1" type="ORF">CPT_Stills5</name>
</gene>
<name>A0A0E3X9K8_9CAUD</name>
<organism evidence="1 2">
    <name type="scientific">Bacillus phage Stills</name>
    <dbReference type="NCBI Taxonomy" id="1610833"/>
    <lineage>
        <taxon>Viruses</taxon>
        <taxon>Duplodnaviria</taxon>
        <taxon>Heunggongvirae</taxon>
        <taxon>Uroviricota</taxon>
        <taxon>Caudoviricetes</taxon>
        <taxon>Slashvirus</taxon>
        <taxon>Slashvirus stills</taxon>
    </lineage>
</organism>
<dbReference type="KEGG" id="vg:26660999"/>
<keyword evidence="2" id="KW-1185">Reference proteome</keyword>
<dbReference type="EMBL" id="KP696448">
    <property type="protein sequence ID" value="AKC02633.1"/>
    <property type="molecule type" value="Genomic_DNA"/>
</dbReference>